<dbReference type="RefSeq" id="WP_166010214.1">
    <property type="nucleotide sequence ID" value="NZ_CP049888.1"/>
</dbReference>
<dbReference type="SUPFAM" id="SSF102712">
    <property type="entry name" value="JAB1/MPN domain"/>
    <property type="match status" value="1"/>
</dbReference>
<feature type="domain" description="MPN" evidence="7">
    <location>
        <begin position="1"/>
        <end position="129"/>
    </location>
</feature>
<keyword evidence="9" id="KW-1185">Reference proteome</keyword>
<sequence>MTIVNNLIQKYQRKLGTGPQEECWAVYLDTQAQIIGDFCVAKGSLAQVQIHPRNVFRNSIALNAYAIALNAYAIVLIHNHPSGNLAPSTADVNTARQMAICGTLMQIHLQDFIIISHLHYCSFLEYNFTLHYDVKTIMELWNYGISIQSYQNNS</sequence>
<dbReference type="Proteomes" id="UP000500741">
    <property type="component" value="Chromosome"/>
</dbReference>
<reference evidence="8 9" key="1">
    <citation type="submission" date="2020-03" db="EMBL/GenBank/DDBJ databases">
        <title>Weissella sp. nov., isolated from Cybister lewisianus.</title>
        <authorList>
            <person name="Hyun D.-W."/>
            <person name="Bae J.-W."/>
        </authorList>
    </citation>
    <scope>NUCLEOTIDE SEQUENCE [LARGE SCALE GENOMIC DNA]</scope>
    <source>
        <strain evidence="8 9">HDW19</strain>
    </source>
</reference>
<evidence type="ECO:0000256" key="2">
    <source>
        <dbReference type="ARBA" id="ARBA00022670"/>
    </source>
</evidence>
<dbReference type="AlphaFoldDB" id="A0A6G8AZN3"/>
<dbReference type="PROSITE" id="PS50249">
    <property type="entry name" value="MPN"/>
    <property type="match status" value="1"/>
</dbReference>
<dbReference type="InterPro" id="IPR001405">
    <property type="entry name" value="UPF0758"/>
</dbReference>
<keyword evidence="2" id="KW-0645">Protease</keyword>
<dbReference type="Gene3D" id="3.40.140.10">
    <property type="entry name" value="Cytidine Deaminase, domain 2"/>
    <property type="match status" value="1"/>
</dbReference>
<evidence type="ECO:0000313" key="8">
    <source>
        <dbReference type="EMBL" id="QIL50524.1"/>
    </source>
</evidence>
<accession>A0A6G8AZN3</accession>
<evidence type="ECO:0000256" key="4">
    <source>
        <dbReference type="ARBA" id="ARBA00022801"/>
    </source>
</evidence>
<organism evidence="8 9">
    <name type="scientific">Weissella coleopterorum</name>
    <dbReference type="NCBI Taxonomy" id="2714949"/>
    <lineage>
        <taxon>Bacteria</taxon>
        <taxon>Bacillati</taxon>
        <taxon>Bacillota</taxon>
        <taxon>Bacilli</taxon>
        <taxon>Lactobacillales</taxon>
        <taxon>Lactobacillaceae</taxon>
        <taxon>Weissella</taxon>
    </lineage>
</organism>
<dbReference type="CDD" id="cd08071">
    <property type="entry name" value="MPN_DUF2466"/>
    <property type="match status" value="1"/>
</dbReference>
<dbReference type="GO" id="GO:0006508">
    <property type="term" value="P:proteolysis"/>
    <property type="evidence" value="ECO:0007669"/>
    <property type="project" value="UniProtKB-KW"/>
</dbReference>
<dbReference type="GO" id="GO:0046872">
    <property type="term" value="F:metal ion binding"/>
    <property type="evidence" value="ECO:0007669"/>
    <property type="project" value="UniProtKB-KW"/>
</dbReference>
<dbReference type="EMBL" id="CP049888">
    <property type="protein sequence ID" value="QIL50524.1"/>
    <property type="molecule type" value="Genomic_DNA"/>
</dbReference>
<protein>
    <submittedName>
        <fullName evidence="8">JAB domain-containing protein</fullName>
    </submittedName>
</protein>
<name>A0A6G8AZN3_9LACO</name>
<dbReference type="PANTHER" id="PTHR30471:SF3">
    <property type="entry name" value="UPF0758 PROTEIN YEES-RELATED"/>
    <property type="match status" value="1"/>
</dbReference>
<keyword evidence="4" id="KW-0378">Hydrolase</keyword>
<dbReference type="InterPro" id="IPR025657">
    <property type="entry name" value="RadC_JAB"/>
</dbReference>
<dbReference type="PANTHER" id="PTHR30471">
    <property type="entry name" value="DNA REPAIR PROTEIN RADC"/>
    <property type="match status" value="1"/>
</dbReference>
<dbReference type="InterPro" id="IPR020891">
    <property type="entry name" value="UPF0758_CS"/>
</dbReference>
<keyword evidence="5" id="KW-0862">Zinc</keyword>
<dbReference type="Pfam" id="PF04002">
    <property type="entry name" value="RadC"/>
    <property type="match status" value="1"/>
</dbReference>
<keyword evidence="3" id="KW-0479">Metal-binding</keyword>
<evidence type="ECO:0000256" key="3">
    <source>
        <dbReference type="ARBA" id="ARBA00022723"/>
    </source>
</evidence>
<proteinExistence type="inferred from homology"/>
<comment type="similarity">
    <text evidence="1">Belongs to the UPF0758 family.</text>
</comment>
<evidence type="ECO:0000256" key="6">
    <source>
        <dbReference type="ARBA" id="ARBA00023049"/>
    </source>
</evidence>
<gene>
    <name evidence="8" type="ORF">G7084_03865</name>
</gene>
<evidence type="ECO:0000256" key="5">
    <source>
        <dbReference type="ARBA" id="ARBA00022833"/>
    </source>
</evidence>
<dbReference type="InterPro" id="IPR037518">
    <property type="entry name" value="MPN"/>
</dbReference>
<dbReference type="KEGG" id="wco:G7084_03865"/>
<dbReference type="PROSITE" id="PS01302">
    <property type="entry name" value="UPF0758"/>
    <property type="match status" value="1"/>
</dbReference>
<evidence type="ECO:0000313" key="9">
    <source>
        <dbReference type="Proteomes" id="UP000500741"/>
    </source>
</evidence>
<evidence type="ECO:0000259" key="7">
    <source>
        <dbReference type="PROSITE" id="PS50249"/>
    </source>
</evidence>
<keyword evidence="6" id="KW-0482">Metalloprotease</keyword>
<evidence type="ECO:0000256" key="1">
    <source>
        <dbReference type="ARBA" id="ARBA00010243"/>
    </source>
</evidence>
<dbReference type="GO" id="GO:0008237">
    <property type="term" value="F:metallopeptidase activity"/>
    <property type="evidence" value="ECO:0007669"/>
    <property type="project" value="UniProtKB-KW"/>
</dbReference>